<reference evidence="1 2" key="1">
    <citation type="journal article" date="2002" name="Proc. Natl. Acad. Sci. U.S.A.">
        <title>The complete genome sequence of Chlorobium tepidum TLS, a photosynthetic, anaerobic, green-sulfur bacterium.</title>
        <authorList>
            <person name="Eisen J.A."/>
            <person name="Nelson K.E."/>
            <person name="Paulsen I.T."/>
            <person name="Heidelberg J.F."/>
            <person name="Wu M."/>
            <person name="Dodson R.J."/>
            <person name="Deboy R."/>
            <person name="Gwinn M.L."/>
            <person name="Nelson W.C."/>
            <person name="Haft D.H."/>
            <person name="Hickey E.K."/>
            <person name="Peterson J.D."/>
            <person name="Durkin A.S."/>
            <person name="Kolonay J.L."/>
            <person name="Yang F."/>
            <person name="Holt I."/>
            <person name="Umayam L.A."/>
            <person name="Mason T."/>
            <person name="Brenner M."/>
            <person name="Shea T.P."/>
            <person name="Parksey D."/>
            <person name="Nierman W.C."/>
            <person name="Feldblyum T.V."/>
            <person name="Hansen C.L."/>
            <person name="Craven M.B."/>
            <person name="Radune D."/>
            <person name="Vamathevan J."/>
            <person name="Khouri H."/>
            <person name="White O."/>
            <person name="Gruber T.M."/>
            <person name="Ketchum K.A."/>
            <person name="Venter J.C."/>
            <person name="Tettelin H."/>
            <person name="Bryant D.A."/>
            <person name="Fraser C.M."/>
        </authorList>
    </citation>
    <scope>NUCLEOTIDE SEQUENCE [LARGE SCALE GENOMIC DNA]</scope>
    <source>
        <strain evidence="2">ATCC 49652 / DSM 12025 / NBRC 103806 / TLS</strain>
    </source>
</reference>
<dbReference type="EnsemblBacteria" id="AAM71950">
    <property type="protein sequence ID" value="AAM71950"/>
    <property type="gene ID" value="CT0713"/>
</dbReference>
<proteinExistence type="predicted"/>
<dbReference type="Proteomes" id="UP000001007">
    <property type="component" value="Chromosome"/>
</dbReference>
<keyword evidence="2" id="KW-1185">Reference proteome</keyword>
<evidence type="ECO:0000313" key="2">
    <source>
        <dbReference type="Proteomes" id="UP000001007"/>
    </source>
</evidence>
<dbReference type="KEGG" id="cte:CT0713"/>
<gene>
    <name evidence="1" type="ordered locus">CT0713</name>
</gene>
<dbReference type="EMBL" id="AE006470">
    <property type="protein sequence ID" value="AAM71950.1"/>
    <property type="molecule type" value="Genomic_DNA"/>
</dbReference>
<dbReference type="HOGENOM" id="CLU_3267658_0_0_10"/>
<accession>Q8KEH6</accession>
<protein>
    <submittedName>
        <fullName evidence="1">Uncharacterized protein</fullName>
    </submittedName>
</protein>
<name>Q8KEH6_CHLTE</name>
<evidence type="ECO:0000313" key="1">
    <source>
        <dbReference type="EMBL" id="AAM71950.1"/>
    </source>
</evidence>
<organism evidence="1 2">
    <name type="scientific">Chlorobaculum tepidum (strain ATCC 49652 / DSM 12025 / NBRC 103806 / TLS)</name>
    <name type="common">Chlorobium tepidum</name>
    <dbReference type="NCBI Taxonomy" id="194439"/>
    <lineage>
        <taxon>Bacteria</taxon>
        <taxon>Pseudomonadati</taxon>
        <taxon>Chlorobiota</taxon>
        <taxon>Chlorobiia</taxon>
        <taxon>Chlorobiales</taxon>
        <taxon>Chlorobiaceae</taxon>
        <taxon>Chlorobaculum</taxon>
    </lineage>
</organism>
<dbReference type="AlphaFoldDB" id="Q8KEH6"/>
<sequence>MTFLLIHAERKIFKEYDFLVFLSRRHNVIVILYSLDIKLVF</sequence>